<feature type="compositionally biased region" description="Basic and acidic residues" evidence="1">
    <location>
        <begin position="39"/>
        <end position="53"/>
    </location>
</feature>
<evidence type="ECO:0000256" key="1">
    <source>
        <dbReference type="SAM" id="MobiDB-lite"/>
    </source>
</evidence>
<reference evidence="2 3" key="1">
    <citation type="submission" date="2020-02" db="EMBL/GenBank/DDBJ databases">
        <authorList>
            <person name="Ma Q."/>
            <person name="Huang Y."/>
            <person name="Song X."/>
            <person name="Pei D."/>
        </authorList>
    </citation>
    <scope>NUCLEOTIDE SEQUENCE [LARGE SCALE GENOMIC DNA]</scope>
    <source>
        <strain evidence="2">Sxm20200214</strain>
        <tissue evidence="2">Leaf</tissue>
    </source>
</reference>
<feature type="region of interest" description="Disordered" evidence="1">
    <location>
        <begin position="1"/>
        <end position="190"/>
    </location>
</feature>
<feature type="compositionally biased region" description="Polar residues" evidence="1">
    <location>
        <begin position="142"/>
        <end position="154"/>
    </location>
</feature>
<protein>
    <submittedName>
        <fullName evidence="2">Uncharacterized protein</fullName>
    </submittedName>
</protein>
<feature type="compositionally biased region" description="Basic and acidic residues" evidence="1">
    <location>
        <begin position="104"/>
        <end position="128"/>
    </location>
</feature>
<dbReference type="Proteomes" id="UP000886595">
    <property type="component" value="Unassembled WGS sequence"/>
</dbReference>
<evidence type="ECO:0000313" key="3">
    <source>
        <dbReference type="Proteomes" id="UP000886595"/>
    </source>
</evidence>
<feature type="compositionally biased region" description="Basic and acidic residues" evidence="1">
    <location>
        <begin position="62"/>
        <end position="71"/>
    </location>
</feature>
<sequence>MLFEVRSVVGPPPHQNANERKRQSSSSLLAQDMQISHKMRCDSENKPSLDELAHPLGGKPESISDKRDKSVSDPMQKIPRNQSSEISMGLRKCTKAPESSTHLTECHTPGDKGRSPGDKGKSPGDKGTLDSYLKASLDDKNTTNSMLQARQQAFTKKLDLERLPKPVSAGTSKGVEGCVKQSGSHSRRFA</sequence>
<gene>
    <name evidence="2" type="ORF">Bca52824_006822</name>
</gene>
<dbReference type="EMBL" id="JAAMPC010000002">
    <property type="protein sequence ID" value="KAG2324094.1"/>
    <property type="molecule type" value="Genomic_DNA"/>
</dbReference>
<name>A0A8X7W6Q4_BRACI</name>
<evidence type="ECO:0000313" key="2">
    <source>
        <dbReference type="EMBL" id="KAG2324094.1"/>
    </source>
</evidence>
<comment type="caution">
    <text evidence="2">The sequence shown here is derived from an EMBL/GenBank/DDBJ whole genome shotgun (WGS) entry which is preliminary data.</text>
</comment>
<proteinExistence type="predicted"/>
<dbReference type="AlphaFoldDB" id="A0A8X7W6Q4"/>
<keyword evidence="3" id="KW-1185">Reference proteome</keyword>
<organism evidence="2 3">
    <name type="scientific">Brassica carinata</name>
    <name type="common">Ethiopian mustard</name>
    <name type="synonym">Abyssinian cabbage</name>
    <dbReference type="NCBI Taxonomy" id="52824"/>
    <lineage>
        <taxon>Eukaryota</taxon>
        <taxon>Viridiplantae</taxon>
        <taxon>Streptophyta</taxon>
        <taxon>Embryophyta</taxon>
        <taxon>Tracheophyta</taxon>
        <taxon>Spermatophyta</taxon>
        <taxon>Magnoliopsida</taxon>
        <taxon>eudicotyledons</taxon>
        <taxon>Gunneridae</taxon>
        <taxon>Pentapetalae</taxon>
        <taxon>rosids</taxon>
        <taxon>malvids</taxon>
        <taxon>Brassicales</taxon>
        <taxon>Brassicaceae</taxon>
        <taxon>Brassiceae</taxon>
        <taxon>Brassica</taxon>
    </lineage>
</organism>
<accession>A0A8X7W6Q4</accession>